<dbReference type="KEGG" id="ttr:Tter_2241"/>
<dbReference type="STRING" id="525904.Tter_2241"/>
<dbReference type="Pfam" id="PF00583">
    <property type="entry name" value="Acetyltransf_1"/>
    <property type="match status" value="1"/>
</dbReference>
<feature type="domain" description="N-acetyltransferase" evidence="1">
    <location>
        <begin position="29"/>
        <end position="175"/>
    </location>
</feature>
<dbReference type="HOGENOM" id="CLU_107527_0_0_0"/>
<dbReference type="AlphaFoldDB" id="D1CHB9"/>
<dbReference type="PROSITE" id="PS51186">
    <property type="entry name" value="GNAT"/>
    <property type="match status" value="1"/>
</dbReference>
<organism evidence="2 3">
    <name type="scientific">Thermobaculum terrenum (strain ATCC BAA-798 / CCMEE 7001 / YNP1)</name>
    <dbReference type="NCBI Taxonomy" id="525904"/>
    <lineage>
        <taxon>Bacteria</taxon>
        <taxon>Bacillati</taxon>
        <taxon>Chloroflexota</taxon>
        <taxon>Chloroflexia</taxon>
        <taxon>Candidatus Thermobaculales</taxon>
        <taxon>Candidatus Thermobaculaceae</taxon>
        <taxon>Thermobaculum</taxon>
    </lineage>
</organism>
<dbReference type="SUPFAM" id="SSF55729">
    <property type="entry name" value="Acyl-CoA N-acyltransferases (Nat)"/>
    <property type="match status" value="1"/>
</dbReference>
<dbReference type="Proteomes" id="UP000000323">
    <property type="component" value="Chromosome 2"/>
</dbReference>
<proteinExistence type="predicted"/>
<keyword evidence="3" id="KW-1185">Reference proteome</keyword>
<protein>
    <recommendedName>
        <fullName evidence="1">N-acetyltransferase domain-containing protein</fullName>
    </recommendedName>
</protein>
<evidence type="ECO:0000313" key="2">
    <source>
        <dbReference type="EMBL" id="ACZ43140.1"/>
    </source>
</evidence>
<dbReference type="GO" id="GO:0016747">
    <property type="term" value="F:acyltransferase activity, transferring groups other than amino-acyl groups"/>
    <property type="evidence" value="ECO:0007669"/>
    <property type="project" value="InterPro"/>
</dbReference>
<evidence type="ECO:0000259" key="1">
    <source>
        <dbReference type="PROSITE" id="PS51186"/>
    </source>
</evidence>
<accession>D1CHB9</accession>
<dbReference type="OrthoDB" id="9799890at2"/>
<dbReference type="RefSeq" id="WP_012876171.1">
    <property type="nucleotide sequence ID" value="NC_013526.1"/>
</dbReference>
<dbReference type="Gene3D" id="3.40.630.30">
    <property type="match status" value="1"/>
</dbReference>
<gene>
    <name evidence="2" type="ordered locus">Tter_2241</name>
</gene>
<dbReference type="eggNOG" id="COG1670">
    <property type="taxonomic scope" value="Bacteria"/>
</dbReference>
<evidence type="ECO:0000313" key="3">
    <source>
        <dbReference type="Proteomes" id="UP000000323"/>
    </source>
</evidence>
<reference evidence="3" key="1">
    <citation type="journal article" date="2010" name="Stand. Genomic Sci.">
        <title>Complete genome sequence of 'Thermobaculum terrenum' type strain (YNP1).</title>
        <authorList>
            <person name="Kiss H."/>
            <person name="Cleland D."/>
            <person name="Lapidus A."/>
            <person name="Lucas S."/>
            <person name="Glavina Del Rio T."/>
            <person name="Nolan M."/>
            <person name="Tice H."/>
            <person name="Han C."/>
            <person name="Goodwin L."/>
            <person name="Pitluck S."/>
            <person name="Liolios K."/>
            <person name="Ivanova N."/>
            <person name="Mavromatis K."/>
            <person name="Ovchinnikova G."/>
            <person name="Pati A."/>
            <person name="Chen A."/>
            <person name="Palaniappan K."/>
            <person name="Land M."/>
            <person name="Hauser L."/>
            <person name="Chang Y."/>
            <person name="Jeffries C."/>
            <person name="Lu M."/>
            <person name="Brettin T."/>
            <person name="Detter J."/>
            <person name="Goker M."/>
            <person name="Tindall B."/>
            <person name="Beck B."/>
            <person name="McDermott T."/>
            <person name="Woyke T."/>
            <person name="Bristow J."/>
            <person name="Eisen J."/>
            <person name="Markowitz V."/>
            <person name="Hugenholtz P."/>
            <person name="Kyrpides N."/>
            <person name="Klenk H."/>
            <person name="Cheng J."/>
        </authorList>
    </citation>
    <scope>NUCLEOTIDE SEQUENCE [LARGE SCALE GENOMIC DNA]</scope>
    <source>
        <strain evidence="3">ATCC BAA-798 / YNP1</strain>
    </source>
</reference>
<dbReference type="InterPro" id="IPR000182">
    <property type="entry name" value="GNAT_dom"/>
</dbReference>
<dbReference type="EMBL" id="CP001826">
    <property type="protein sequence ID" value="ACZ43140.1"/>
    <property type="molecule type" value="Genomic_DNA"/>
</dbReference>
<name>D1CHB9_THET1</name>
<sequence length="188" mass="21470">MADHQRDLGSLYSWWRGDELPELPDIPGLRVHRLDDVTNPPRLFDLNPARWRLRIQQGHLPYMATLEGDPAAYGWVATREAEIGELDIHIVLGPREYYLWDFWTVPQYRGRRIYPQLLQAIISDLLPSGDAFWIGHGPGNDASRSGIERAGFREVLWIVDTPNGVFAIPIDRERSARASQLLGIPILP</sequence>
<dbReference type="InterPro" id="IPR016181">
    <property type="entry name" value="Acyl_CoA_acyltransferase"/>
</dbReference>